<dbReference type="Proteomes" id="UP001518990">
    <property type="component" value="Unassembled WGS sequence"/>
</dbReference>
<comment type="caution">
    <text evidence="2">The sequence shown here is derived from an EMBL/GenBank/DDBJ whole genome shotgun (WGS) entry which is preliminary data.</text>
</comment>
<dbReference type="RefSeq" id="WP_207445582.1">
    <property type="nucleotide sequence ID" value="NZ_CP061091.1"/>
</dbReference>
<evidence type="ECO:0000313" key="2">
    <source>
        <dbReference type="EMBL" id="MBO1073988.1"/>
    </source>
</evidence>
<dbReference type="InterPro" id="IPR042098">
    <property type="entry name" value="TauD-like_sf"/>
</dbReference>
<reference evidence="2 3" key="1">
    <citation type="submission" date="2020-09" db="EMBL/GenBank/DDBJ databases">
        <title>Roseomonas.</title>
        <authorList>
            <person name="Zhu W."/>
        </authorList>
    </citation>
    <scope>NUCLEOTIDE SEQUENCE [LARGE SCALE GENOMIC DNA]</scope>
    <source>
        <strain evidence="2 3">1311</strain>
    </source>
</reference>
<sequence length="263" mass="27569">MADAAHGALLSLDAMTEVPIPRRIAPESGPHHWSAEALSPADWMLPMGAEAAAEAMAAPEAPRPRLDPLLSRVAERLSHGQGFALLRGLPAPENPAALLAQLGRGMGEPAPPAAAGGGAFLTEPCDMLLLLSPHPVTMVLRSAAAVHNALLKADRGALEVLYRPLPHGEDLDLPVFAVSRGVFSARLDRAAIARGTPPEALAALDRVLEMPGLALTLSLRPGDVLCVNPFLVWASQVPGLVMQPLRAREDSRLVEGAFAGLRS</sequence>
<gene>
    <name evidence="2" type="ORF">IAI60_05155</name>
</gene>
<evidence type="ECO:0000313" key="3">
    <source>
        <dbReference type="Proteomes" id="UP001518990"/>
    </source>
</evidence>
<proteinExistence type="predicted"/>
<name>A0ABS3K949_9PROT</name>
<protein>
    <submittedName>
        <fullName evidence="2">Uncharacterized protein</fullName>
    </submittedName>
</protein>
<keyword evidence="3" id="KW-1185">Reference proteome</keyword>
<dbReference type="EMBL" id="JACTNF010000004">
    <property type="protein sequence ID" value="MBO1073988.1"/>
    <property type="molecule type" value="Genomic_DNA"/>
</dbReference>
<dbReference type="Gene3D" id="3.60.130.10">
    <property type="entry name" value="Clavaminate synthase-like"/>
    <property type="match status" value="1"/>
</dbReference>
<keyword evidence="1" id="KW-0560">Oxidoreductase</keyword>
<evidence type="ECO:0000256" key="1">
    <source>
        <dbReference type="ARBA" id="ARBA00023002"/>
    </source>
</evidence>
<organism evidence="2 3">
    <name type="scientific">Roseomonas marmotae</name>
    <dbReference type="NCBI Taxonomy" id="2768161"/>
    <lineage>
        <taxon>Bacteria</taxon>
        <taxon>Pseudomonadati</taxon>
        <taxon>Pseudomonadota</taxon>
        <taxon>Alphaproteobacteria</taxon>
        <taxon>Acetobacterales</taxon>
        <taxon>Roseomonadaceae</taxon>
        <taxon>Roseomonas</taxon>
    </lineage>
</organism>
<accession>A0ABS3K949</accession>
<dbReference type="SUPFAM" id="SSF51197">
    <property type="entry name" value="Clavaminate synthase-like"/>
    <property type="match status" value="1"/>
</dbReference>